<dbReference type="SUPFAM" id="SSF55729">
    <property type="entry name" value="Acyl-CoA N-acyltransferases (Nat)"/>
    <property type="match status" value="1"/>
</dbReference>
<gene>
    <name evidence="2" type="ORF">roselon_01127</name>
</gene>
<evidence type="ECO:0000313" key="2">
    <source>
        <dbReference type="EMBL" id="AHM03524.1"/>
    </source>
</evidence>
<sequence>MPDDTLTIRCAPSDLSEGDKAALADLLLPVFRAGDTYTVDPDIDATGAVAVWTAPGKTVFLAEDAQARVLGTYYIRRNQDGGGAHVCNCGYVTSPAAQGKGIARAMLHHSIETARAMGYRAMQYNFVVSTNTRAIETWEKAGFQTVGRLPQAFHHPTAGYVDALVMMKDLRAEAG</sequence>
<reference evidence="2 3" key="1">
    <citation type="submission" date="2013-03" db="EMBL/GenBank/DDBJ databases">
        <authorList>
            <person name="Fiebig A."/>
            <person name="Goeker M."/>
            <person name="Klenk H.-P.P."/>
        </authorList>
    </citation>
    <scope>NUCLEOTIDE SEQUENCE [LARGE SCALE GENOMIC DNA]</scope>
    <source>
        <strain evidence="3">DSM 19469</strain>
    </source>
</reference>
<keyword evidence="3" id="KW-1185">Reference proteome</keyword>
<dbReference type="InterPro" id="IPR052742">
    <property type="entry name" value="Mito_N-acetyltransferase"/>
</dbReference>
<organism evidence="2 3">
    <name type="scientific">Roseicyclus elongatus DSM 19469</name>
    <dbReference type="NCBI Taxonomy" id="1294273"/>
    <lineage>
        <taxon>Bacteria</taxon>
        <taxon>Pseudomonadati</taxon>
        <taxon>Pseudomonadota</taxon>
        <taxon>Alphaproteobacteria</taxon>
        <taxon>Rhodobacterales</taxon>
        <taxon>Roseobacteraceae</taxon>
        <taxon>Roseicyclus</taxon>
    </lineage>
</organism>
<accession>W8RQT6</accession>
<protein>
    <submittedName>
        <fullName evidence="2">Histone acetyltransferase HPA2</fullName>
    </submittedName>
</protein>
<dbReference type="Pfam" id="PF00583">
    <property type="entry name" value="Acetyltransf_1"/>
    <property type="match status" value="1"/>
</dbReference>
<dbReference type="InterPro" id="IPR016181">
    <property type="entry name" value="Acyl_CoA_acyltransferase"/>
</dbReference>
<dbReference type="KEGG" id="red:roselon_01127"/>
<feature type="domain" description="N-acetyltransferase" evidence="1">
    <location>
        <begin position="6"/>
        <end position="171"/>
    </location>
</feature>
<dbReference type="PANTHER" id="PTHR43138">
    <property type="entry name" value="ACETYLTRANSFERASE, GNAT FAMILY"/>
    <property type="match status" value="1"/>
</dbReference>
<dbReference type="GO" id="GO:0016747">
    <property type="term" value="F:acyltransferase activity, transferring groups other than amino-acyl groups"/>
    <property type="evidence" value="ECO:0007669"/>
    <property type="project" value="InterPro"/>
</dbReference>
<dbReference type="Proteomes" id="UP000019593">
    <property type="component" value="Chromosome"/>
</dbReference>
<dbReference type="Gene3D" id="3.40.630.30">
    <property type="match status" value="1"/>
</dbReference>
<evidence type="ECO:0000259" key="1">
    <source>
        <dbReference type="PROSITE" id="PS51186"/>
    </source>
</evidence>
<dbReference type="InterPro" id="IPR000182">
    <property type="entry name" value="GNAT_dom"/>
</dbReference>
<dbReference type="AlphaFoldDB" id="W8RQT6"/>
<dbReference type="EMBL" id="CP004372">
    <property type="protein sequence ID" value="AHM03524.1"/>
    <property type="molecule type" value="Genomic_DNA"/>
</dbReference>
<name>W8RQT6_9RHOB</name>
<keyword evidence="2" id="KW-0808">Transferase</keyword>
<proteinExistence type="predicted"/>
<dbReference type="RefSeq" id="WP_245605417.1">
    <property type="nucleotide sequence ID" value="NZ_CP004372.1"/>
</dbReference>
<dbReference type="STRING" id="1294273.roselon_01127"/>
<dbReference type="eggNOG" id="COG0456">
    <property type="taxonomic scope" value="Bacteria"/>
</dbReference>
<dbReference type="PANTHER" id="PTHR43138:SF1">
    <property type="entry name" value="N-ACETYLTRANSFERASE ACA1"/>
    <property type="match status" value="1"/>
</dbReference>
<dbReference type="CDD" id="cd04301">
    <property type="entry name" value="NAT_SF"/>
    <property type="match status" value="1"/>
</dbReference>
<evidence type="ECO:0000313" key="3">
    <source>
        <dbReference type="Proteomes" id="UP000019593"/>
    </source>
</evidence>
<dbReference type="HOGENOM" id="CLU_013985_42_2_5"/>
<dbReference type="PROSITE" id="PS51186">
    <property type="entry name" value="GNAT"/>
    <property type="match status" value="1"/>
</dbReference>